<feature type="compositionally biased region" description="Acidic residues" evidence="2">
    <location>
        <begin position="325"/>
        <end position="335"/>
    </location>
</feature>
<keyword evidence="1" id="KW-0802">TPR repeat</keyword>
<dbReference type="InParanoid" id="A0A1E5RGH6"/>
<evidence type="ECO:0000256" key="1">
    <source>
        <dbReference type="PROSITE-ProRule" id="PRU00339"/>
    </source>
</evidence>
<gene>
    <name evidence="3" type="ORF">AWRI3579_g1576</name>
</gene>
<dbReference type="FunCoup" id="A0A1E5RGH6">
    <property type="interactions" value="1193"/>
</dbReference>
<dbReference type="SMART" id="SM00028">
    <property type="entry name" value="TPR"/>
    <property type="match status" value="5"/>
</dbReference>
<evidence type="ECO:0000313" key="4">
    <source>
        <dbReference type="Proteomes" id="UP000095728"/>
    </source>
</evidence>
<feature type="region of interest" description="Disordered" evidence="2">
    <location>
        <begin position="54"/>
        <end position="86"/>
    </location>
</feature>
<sequence>MSGSEDEELYENIDDFRALIEDEQQLENNAGTHYDEFMDENDEEYIDPDDVDLMAEFSDDMEEEPDKEGPVKKTEAQEPEEDQDEQDFMDAIREANNFKVKRKKKSGGYKRVKTVDPELAQLLAEANDAYVRQDIAVAEQMYSEVIKKDAKNFAAFRTLGDIYHLQGRLNDCCNSWFLAAHLNPGDWEFWKIVGSLSNELNHHRQAMYCFSKALSVNPEDSECLYERSMLYKRTGQLGRAMEGFQRLYAKHPFDSELVRELAVLYVDYGKAEKAVEMYLKIYEQNVRKRHFIKSYLEEALESSDEEDVAKKKTNKKPLKNNMAQDEFDSDEDEDYGSIENEPGYLAEDYELNALPKKQRLKYRCIFFDWSSLNILIEVYLKHNGTEPVKAINVVKKCARWIQHRENQIFWNDVTNDSEFDDRRERNANYMSLPPIEHEKKYFLPIDIRVRLGLLRIKSKNVVEAMHHFDFLKAETFEDVMDLYYEVGKYLTEAEKYAEALELLEPLCDIEGYDTLEYNLLLGKCYRALELYDKAAFCYEKIVVFSPENLHNKLTLAEMYYHTKNPERFNVLLTEVVETRKLQQEEKDQKEKNKLLGIDEEGDVDMVQLDTNLTDGNVVHASSGIVNDNSVSAKPLMVNIRPIKTSFKRKRRPEEMENYKKEREKKITSSVVDRFNKLYIYKIGLENGDSNQLSLWIDTASDLVDIFTSVRNLFLKSRSQKFVGIITRARKYHKILDYKIERLAKLSEGENLVDGIPVTDEKVPLDQNELRGLTYDQWFELFMELALIITREQSIDDGLSIIETAEEINVFAGDENRVKMMKFVKFTIISQLEDNTEKVELLRALLNQYQFDRKLMQMFLLSISDGGEESFELYNSRQLQKFFLRHLKAFDSTRFGIHVTGQSAIINVSIVDNPQHLPSPYLSFIYGMLLYSSKGYLAALHYLHSIENRVGSDPIFNLSVGLAYLHRSMQRLTPSRNFQILYGFHYLYQYYQIRSENFTEIEEQEADYNLARSFHFLGLNTPAVRYYYRVLNNYKDERLKRHAAFNLIQIFNQSESAELAEEIMEKYLSV</sequence>
<dbReference type="Proteomes" id="UP000095728">
    <property type="component" value="Unassembled WGS sequence"/>
</dbReference>
<dbReference type="PANTHER" id="PTHR23082:SF0">
    <property type="entry name" value="GENERAL TRANSCRIPTION FACTOR 3C POLYPEPTIDE 3"/>
    <property type="match status" value="1"/>
</dbReference>
<dbReference type="PANTHER" id="PTHR23082">
    <property type="entry name" value="TRANSCRIPTION INITIATION FACTOR IIIC TFIIIC , POLYPEPTIDE 3-RELATED"/>
    <property type="match status" value="1"/>
</dbReference>
<dbReference type="OrthoDB" id="9991317at2759"/>
<dbReference type="InterPro" id="IPR039340">
    <property type="entry name" value="Tfc4/TFIIIC-102/Sfc4"/>
</dbReference>
<dbReference type="Gene3D" id="1.25.40.10">
    <property type="entry name" value="Tetratricopeptide repeat domain"/>
    <property type="match status" value="2"/>
</dbReference>
<comment type="caution">
    <text evidence="3">The sequence shown here is derived from an EMBL/GenBank/DDBJ whole genome shotgun (WGS) entry which is preliminary data.</text>
</comment>
<dbReference type="GO" id="GO:0000127">
    <property type="term" value="C:transcription factor TFIIIC complex"/>
    <property type="evidence" value="ECO:0007669"/>
    <property type="project" value="TreeGrafter"/>
</dbReference>
<keyword evidence="4" id="KW-1185">Reference proteome</keyword>
<dbReference type="AlphaFoldDB" id="A0A1E5RGH6"/>
<dbReference type="InterPro" id="IPR011990">
    <property type="entry name" value="TPR-like_helical_dom_sf"/>
</dbReference>
<dbReference type="SUPFAM" id="SSF48452">
    <property type="entry name" value="TPR-like"/>
    <property type="match status" value="2"/>
</dbReference>
<feature type="compositionally biased region" description="Basic and acidic residues" evidence="2">
    <location>
        <begin position="67"/>
        <end position="76"/>
    </location>
</feature>
<dbReference type="STRING" id="56408.A0A1E5RGH6"/>
<feature type="repeat" description="TPR" evidence="1">
    <location>
        <begin position="187"/>
        <end position="220"/>
    </location>
</feature>
<proteinExistence type="predicted"/>
<name>A0A1E5RGH6_9ASCO</name>
<evidence type="ECO:0000313" key="3">
    <source>
        <dbReference type="EMBL" id="OEJ86020.1"/>
    </source>
</evidence>
<protein>
    <submittedName>
        <fullName evidence="3">Transcription factor tau subunit</fullName>
    </submittedName>
</protein>
<evidence type="ECO:0000256" key="2">
    <source>
        <dbReference type="SAM" id="MobiDB-lite"/>
    </source>
</evidence>
<feature type="compositionally biased region" description="Acidic residues" evidence="2">
    <location>
        <begin position="77"/>
        <end position="86"/>
    </location>
</feature>
<dbReference type="Pfam" id="PF13432">
    <property type="entry name" value="TPR_16"/>
    <property type="match status" value="1"/>
</dbReference>
<feature type="compositionally biased region" description="Acidic residues" evidence="2">
    <location>
        <begin position="54"/>
        <end position="66"/>
    </location>
</feature>
<feature type="region of interest" description="Disordered" evidence="2">
    <location>
        <begin position="306"/>
        <end position="335"/>
    </location>
</feature>
<reference evidence="4" key="1">
    <citation type="journal article" date="2016" name="Genome Announc.">
        <title>Genome sequences of three species of Hanseniaspora isolated from spontaneous wine fermentations.</title>
        <authorList>
            <person name="Sternes P.R."/>
            <person name="Lee D."/>
            <person name="Kutyna D.R."/>
            <person name="Borneman A.R."/>
        </authorList>
    </citation>
    <scope>NUCLEOTIDE SEQUENCE [LARGE SCALE GENOMIC DNA]</scope>
    <source>
        <strain evidence="4">AWRI3579</strain>
    </source>
</reference>
<dbReference type="GO" id="GO:0006383">
    <property type="term" value="P:transcription by RNA polymerase III"/>
    <property type="evidence" value="ECO:0007669"/>
    <property type="project" value="InterPro"/>
</dbReference>
<dbReference type="PROSITE" id="PS50005">
    <property type="entry name" value="TPR"/>
    <property type="match status" value="1"/>
</dbReference>
<organism evidence="3 4">
    <name type="scientific">Hanseniaspora osmophila</name>
    <dbReference type="NCBI Taxonomy" id="56408"/>
    <lineage>
        <taxon>Eukaryota</taxon>
        <taxon>Fungi</taxon>
        <taxon>Dikarya</taxon>
        <taxon>Ascomycota</taxon>
        <taxon>Saccharomycotina</taxon>
        <taxon>Saccharomycetes</taxon>
        <taxon>Saccharomycodales</taxon>
        <taxon>Saccharomycodaceae</taxon>
        <taxon>Hanseniaspora</taxon>
    </lineage>
</organism>
<accession>A0A1E5RGH6</accession>
<dbReference type="InterPro" id="IPR019734">
    <property type="entry name" value="TPR_rpt"/>
</dbReference>
<dbReference type="EMBL" id="LPNM01000006">
    <property type="protein sequence ID" value="OEJ86020.1"/>
    <property type="molecule type" value="Genomic_DNA"/>
</dbReference>